<name>A0ABV0M1L6_9HYPH</name>
<evidence type="ECO:0000313" key="2">
    <source>
        <dbReference type="EMBL" id="MEQ1405351.1"/>
    </source>
</evidence>
<dbReference type="RefSeq" id="WP_348862821.1">
    <property type="nucleotide sequence ID" value="NZ_JBEAAL010000006.1"/>
</dbReference>
<proteinExistence type="predicted"/>
<dbReference type="Proteomes" id="UP001496627">
    <property type="component" value="Unassembled WGS sequence"/>
</dbReference>
<evidence type="ECO:0000259" key="1">
    <source>
        <dbReference type="Pfam" id="PF08241"/>
    </source>
</evidence>
<dbReference type="GO" id="GO:0008168">
    <property type="term" value="F:methyltransferase activity"/>
    <property type="evidence" value="ECO:0007669"/>
    <property type="project" value="UniProtKB-KW"/>
</dbReference>
<dbReference type="GO" id="GO:0032259">
    <property type="term" value="P:methylation"/>
    <property type="evidence" value="ECO:0007669"/>
    <property type="project" value="UniProtKB-KW"/>
</dbReference>
<dbReference type="EMBL" id="JBEAAL010000006">
    <property type="protein sequence ID" value="MEQ1405351.1"/>
    <property type="molecule type" value="Genomic_DNA"/>
</dbReference>
<dbReference type="PANTHER" id="PTHR43861">
    <property type="entry name" value="TRANS-ACONITATE 2-METHYLTRANSFERASE-RELATED"/>
    <property type="match status" value="1"/>
</dbReference>
<keyword evidence="2" id="KW-0808">Transferase</keyword>
<organism evidence="2 3">
    <name type="scientific">Neorhizobium phenanthreniclasticum</name>
    <dbReference type="NCBI Taxonomy" id="3157917"/>
    <lineage>
        <taxon>Bacteria</taxon>
        <taxon>Pseudomonadati</taxon>
        <taxon>Pseudomonadota</taxon>
        <taxon>Alphaproteobacteria</taxon>
        <taxon>Hyphomicrobiales</taxon>
        <taxon>Rhizobiaceae</taxon>
        <taxon>Rhizobium/Agrobacterium group</taxon>
        <taxon>Neorhizobium</taxon>
    </lineage>
</organism>
<feature type="domain" description="Methyltransferase type 11" evidence="1">
    <location>
        <begin position="49"/>
        <end position="138"/>
    </location>
</feature>
<gene>
    <name evidence="2" type="ORF">ABK249_10455</name>
</gene>
<comment type="caution">
    <text evidence="2">The sequence shown here is derived from an EMBL/GenBank/DDBJ whole genome shotgun (WGS) entry which is preliminary data.</text>
</comment>
<keyword evidence="2" id="KW-0489">Methyltransferase</keyword>
<dbReference type="CDD" id="cd02440">
    <property type="entry name" value="AdoMet_MTases"/>
    <property type="match status" value="1"/>
</dbReference>
<sequence>MQEIGLQTRFWNDWNASAREHAVHDVSLRQAEVVTGWLDRLEIRDAAILEAGCGSGWFCNQLSRYGSVTATDLSDEVLARASRRMPHIRFVPGDFMHLDFGVEKFDVVVTLEVLSHVEDQAAFVRKLADHLRPGGYLMMATQNRYVLENFNNVPPPATGQIRRWVDKGELRNLLENNFVVTELFTVSPKANKGLMRVVNSSRLNEPIRFLFGNRVERLKERLGFGWTIMALARK</sequence>
<dbReference type="SUPFAM" id="SSF53335">
    <property type="entry name" value="S-adenosyl-L-methionine-dependent methyltransferases"/>
    <property type="match status" value="1"/>
</dbReference>
<accession>A0ABV0M1L6</accession>
<dbReference type="Pfam" id="PF08241">
    <property type="entry name" value="Methyltransf_11"/>
    <property type="match status" value="1"/>
</dbReference>
<dbReference type="InterPro" id="IPR013216">
    <property type="entry name" value="Methyltransf_11"/>
</dbReference>
<reference evidence="2 3" key="1">
    <citation type="submission" date="2024-05" db="EMBL/GenBank/DDBJ databases">
        <title>Neorhizobium sp. Rsf11, a plant growth promoting and heavy metal resistant PAH-degrader.</title>
        <authorList>
            <person name="Golubev S.N."/>
            <person name="Muratova A.Y."/>
            <person name="Markelova M.I."/>
        </authorList>
    </citation>
    <scope>NUCLEOTIDE SEQUENCE [LARGE SCALE GENOMIC DNA]</scope>
    <source>
        <strain evidence="2 3">Rsf11</strain>
    </source>
</reference>
<evidence type="ECO:0000313" key="3">
    <source>
        <dbReference type="Proteomes" id="UP001496627"/>
    </source>
</evidence>
<protein>
    <submittedName>
        <fullName evidence="2">Methyltransferase domain-containing protein</fullName>
    </submittedName>
</protein>
<dbReference type="InterPro" id="IPR029063">
    <property type="entry name" value="SAM-dependent_MTases_sf"/>
</dbReference>
<keyword evidence="3" id="KW-1185">Reference proteome</keyword>
<dbReference type="Gene3D" id="3.40.50.150">
    <property type="entry name" value="Vaccinia Virus protein VP39"/>
    <property type="match status" value="1"/>
</dbReference>